<keyword evidence="2" id="KW-1185">Reference proteome</keyword>
<gene>
    <name evidence="1" type="ORF">AWB68_00862</name>
</gene>
<dbReference type="AlphaFoldDB" id="A0A158FQ13"/>
<reference evidence="1" key="1">
    <citation type="submission" date="2016-01" db="EMBL/GenBank/DDBJ databases">
        <authorList>
            <person name="Peeters C."/>
        </authorList>
    </citation>
    <scope>NUCLEOTIDE SEQUENCE [LARGE SCALE GENOMIC DNA]</scope>
    <source>
        <strain evidence="1">LMG 22940</strain>
    </source>
</reference>
<evidence type="ECO:0000313" key="1">
    <source>
        <dbReference type="EMBL" id="SAL21954.1"/>
    </source>
</evidence>
<accession>A0A158FQ13</accession>
<dbReference type="Proteomes" id="UP000054770">
    <property type="component" value="Unassembled WGS sequence"/>
</dbReference>
<proteinExistence type="predicted"/>
<organism evidence="1 2">
    <name type="scientific">Caballeronia choica</name>
    <dbReference type="NCBI Taxonomy" id="326476"/>
    <lineage>
        <taxon>Bacteria</taxon>
        <taxon>Pseudomonadati</taxon>
        <taxon>Pseudomonadota</taxon>
        <taxon>Betaproteobacteria</taxon>
        <taxon>Burkholderiales</taxon>
        <taxon>Burkholderiaceae</taxon>
        <taxon>Caballeronia</taxon>
    </lineage>
</organism>
<comment type="caution">
    <text evidence="1">The sequence shown here is derived from an EMBL/GenBank/DDBJ whole genome shotgun (WGS) entry which is preliminary data.</text>
</comment>
<protein>
    <submittedName>
        <fullName evidence="1">Integrase family protein</fullName>
    </submittedName>
</protein>
<evidence type="ECO:0000313" key="2">
    <source>
        <dbReference type="Proteomes" id="UP000054770"/>
    </source>
</evidence>
<sequence>MPAVSPSDPSGHALAPLERAKLPPELDGRHGLNRAIGVRAQIAADHDIDAIKAWLARFVESQSHLRQLSQGSRASDAVVDRRVAQAALLAHA</sequence>
<dbReference type="EMBL" id="FCON02000006">
    <property type="protein sequence ID" value="SAL21954.1"/>
    <property type="molecule type" value="Genomic_DNA"/>
</dbReference>
<name>A0A158FQ13_9BURK</name>